<comment type="caution">
    <text evidence="2">The sequence shown here is derived from an EMBL/GenBank/DDBJ whole genome shotgun (WGS) entry which is preliminary data.</text>
</comment>
<proteinExistence type="predicted"/>
<dbReference type="AlphaFoldDB" id="A0A2M6WQD2"/>
<protein>
    <recommendedName>
        <fullName evidence="1">Gcp-like domain-containing protein</fullName>
    </recommendedName>
</protein>
<reference evidence="3" key="1">
    <citation type="submission" date="2017-09" db="EMBL/GenBank/DDBJ databases">
        <title>Depth-based differentiation of microbial function through sediment-hosted aquifers and enrichment of novel symbionts in the deep terrestrial subsurface.</title>
        <authorList>
            <person name="Probst A.J."/>
            <person name="Ladd B."/>
            <person name="Jarett J.K."/>
            <person name="Geller-Mcgrath D.E."/>
            <person name="Sieber C.M.K."/>
            <person name="Emerson J.B."/>
            <person name="Anantharaman K."/>
            <person name="Thomas B.C."/>
            <person name="Malmstrom R."/>
            <person name="Stieglmeier M."/>
            <person name="Klingl A."/>
            <person name="Woyke T."/>
            <person name="Ryan C.M."/>
            <person name="Banfield J.F."/>
        </authorList>
    </citation>
    <scope>NUCLEOTIDE SEQUENCE [LARGE SCALE GENOMIC DNA]</scope>
</reference>
<dbReference type="Proteomes" id="UP000228964">
    <property type="component" value="Unassembled WGS sequence"/>
</dbReference>
<accession>A0A2M6WQD2</accession>
<dbReference type="EMBL" id="PFAO01000052">
    <property type="protein sequence ID" value="PIT95011.1"/>
    <property type="molecule type" value="Genomic_DNA"/>
</dbReference>
<dbReference type="Gene3D" id="3.30.420.40">
    <property type="match status" value="1"/>
</dbReference>
<dbReference type="SUPFAM" id="SSF53067">
    <property type="entry name" value="Actin-like ATPase domain"/>
    <property type="match status" value="1"/>
</dbReference>
<sequence length="128" mass="14419">MILYINTTDNDNVQIALKSKREIIVEKKFKAKYRQAEKLLPAISKLLKINKINLKDLQKIKVENREGSFTSLRIGVVTANALGYALGVPVEGGTGKAKVVKSERGRQFNVVIPKYNYKPNITMKKSNK</sequence>
<dbReference type="Pfam" id="PF00814">
    <property type="entry name" value="TsaD"/>
    <property type="match status" value="1"/>
</dbReference>
<name>A0A2M6WQD2_9BACT</name>
<evidence type="ECO:0000313" key="2">
    <source>
        <dbReference type="EMBL" id="PIT95011.1"/>
    </source>
</evidence>
<organism evidence="2 3">
    <name type="scientific">Candidatus Falkowbacteria bacterium CG10_big_fil_rev_8_21_14_0_10_38_22</name>
    <dbReference type="NCBI Taxonomy" id="1974564"/>
    <lineage>
        <taxon>Bacteria</taxon>
        <taxon>Candidatus Falkowiibacteriota</taxon>
    </lineage>
</organism>
<gene>
    <name evidence="2" type="ORF">COT96_02180</name>
</gene>
<feature type="domain" description="Gcp-like" evidence="1">
    <location>
        <begin position="35"/>
        <end position="90"/>
    </location>
</feature>
<evidence type="ECO:0000259" key="1">
    <source>
        <dbReference type="Pfam" id="PF00814"/>
    </source>
</evidence>
<dbReference type="InterPro" id="IPR000905">
    <property type="entry name" value="Gcp-like_dom"/>
</dbReference>
<dbReference type="InterPro" id="IPR043129">
    <property type="entry name" value="ATPase_NBD"/>
</dbReference>
<evidence type="ECO:0000313" key="3">
    <source>
        <dbReference type="Proteomes" id="UP000228964"/>
    </source>
</evidence>